<dbReference type="SUPFAM" id="SSF103473">
    <property type="entry name" value="MFS general substrate transporter"/>
    <property type="match status" value="1"/>
</dbReference>
<evidence type="ECO:0000256" key="3">
    <source>
        <dbReference type="ARBA" id="ARBA00022989"/>
    </source>
</evidence>
<feature type="domain" description="Major facilitator superfamily (MFS) profile" evidence="6">
    <location>
        <begin position="16"/>
        <end position="416"/>
    </location>
</feature>
<comment type="subcellular location">
    <subcellularLocation>
        <location evidence="1">Cell membrane</location>
        <topology evidence="1">Multi-pass membrane protein</topology>
    </subcellularLocation>
</comment>
<evidence type="ECO:0000256" key="1">
    <source>
        <dbReference type="ARBA" id="ARBA00004651"/>
    </source>
</evidence>
<dbReference type="InterPro" id="IPR036259">
    <property type="entry name" value="MFS_trans_sf"/>
</dbReference>
<keyword evidence="3 5" id="KW-1133">Transmembrane helix</keyword>
<evidence type="ECO:0000313" key="7">
    <source>
        <dbReference type="EMBL" id="MEX3595756.1"/>
    </source>
</evidence>
<dbReference type="PANTHER" id="PTHR23508:SF10">
    <property type="entry name" value="CARBOXYLIC ACID TRANSPORTER PROTEIN HOMOLOG"/>
    <property type="match status" value="1"/>
</dbReference>
<feature type="transmembrane region" description="Helical" evidence="5">
    <location>
        <begin position="175"/>
        <end position="193"/>
    </location>
</feature>
<feature type="transmembrane region" description="Helical" evidence="5">
    <location>
        <begin position="52"/>
        <end position="70"/>
    </location>
</feature>
<feature type="transmembrane region" description="Helical" evidence="5">
    <location>
        <begin position="237"/>
        <end position="262"/>
    </location>
</feature>
<keyword evidence="2 5" id="KW-0812">Transmembrane</keyword>
<evidence type="ECO:0000256" key="2">
    <source>
        <dbReference type="ARBA" id="ARBA00022692"/>
    </source>
</evidence>
<feature type="transmembrane region" description="Helical" evidence="5">
    <location>
        <begin position="355"/>
        <end position="376"/>
    </location>
</feature>
<proteinExistence type="predicted"/>
<accession>A0ABV3V7J0</accession>
<keyword evidence="8" id="KW-1185">Reference proteome</keyword>
<organism evidence="7 8">
    <name type="scientific">Kocuria carniphila</name>
    <dbReference type="NCBI Taxonomy" id="262208"/>
    <lineage>
        <taxon>Bacteria</taxon>
        <taxon>Bacillati</taxon>
        <taxon>Actinomycetota</taxon>
        <taxon>Actinomycetes</taxon>
        <taxon>Micrococcales</taxon>
        <taxon>Micrococcaceae</taxon>
        <taxon>Kocuria</taxon>
    </lineage>
</organism>
<feature type="transmembrane region" description="Helical" evidence="5">
    <location>
        <begin position="16"/>
        <end position="40"/>
    </location>
</feature>
<feature type="transmembrane region" description="Helical" evidence="5">
    <location>
        <begin position="388"/>
        <end position="411"/>
    </location>
</feature>
<feature type="transmembrane region" description="Helical" evidence="5">
    <location>
        <begin position="327"/>
        <end position="348"/>
    </location>
</feature>
<reference evidence="7 8" key="1">
    <citation type="journal article" date="2024" name="Fungal Genet. Biol.">
        <title>The porcine skin microbiome exhibits broad fungal antagonism.</title>
        <authorList>
            <person name="De La Cruz K.F."/>
            <person name="Townsend E.C."/>
            <person name="Alex Cheong J.Z."/>
            <person name="Salamzade R."/>
            <person name="Liu A."/>
            <person name="Sandstrom S."/>
            <person name="Davila E."/>
            <person name="Huang L."/>
            <person name="Xu K.H."/>
            <person name="Wu S.Y."/>
            <person name="Meudt J.J."/>
            <person name="Shanmuganayagam D."/>
            <person name="Gibson A.L.F."/>
            <person name="Kalan L.R."/>
        </authorList>
    </citation>
    <scope>NUCLEOTIDE SEQUENCE [LARGE SCALE GENOMIC DNA]</scope>
    <source>
        <strain evidence="7 8">LK2625</strain>
    </source>
</reference>
<feature type="transmembrane region" description="Helical" evidence="5">
    <location>
        <begin position="151"/>
        <end position="169"/>
    </location>
</feature>
<evidence type="ECO:0000259" key="6">
    <source>
        <dbReference type="PROSITE" id="PS50850"/>
    </source>
</evidence>
<dbReference type="PROSITE" id="PS50850">
    <property type="entry name" value="MFS"/>
    <property type="match status" value="1"/>
</dbReference>
<evidence type="ECO:0000256" key="5">
    <source>
        <dbReference type="SAM" id="Phobius"/>
    </source>
</evidence>
<dbReference type="InterPro" id="IPR011701">
    <property type="entry name" value="MFS"/>
</dbReference>
<sequence length="431" mass="46213">MSTSPRTKFWTYENKIVAIFFFTVGFVFFDRLILNFLIPFIQEDIHLDNKSIGLLAAALSVTWAPASIIGGRISDKVKSKRLYLVILMVAFSLTSFFQGFVVTFAHLVILRLLMGLLEGPIIPVTQSVLAMESSPRRRGFNLGFTMNTANGSFGSILAPLVIVALATIFDWRTAFFLTLVPGLIMAAIIWKVMREPKVDDAALAPSASDSHGADGAASAARVRPKGQLKEVLKNRNIILSILIFSGFMVYLMALMVFGPVYLTSMKGFSPGTMSMVMAAFGLGTAVWGFVVPLISDRIGRKPTSVIFGLLSVMAPLSLLFFSSPLLMALAVFIFAAGMGVGGMAMSVIPAESVPAIYAGLAVGLPTGIGELIGGFLNPLLTGIAADQFGLPVALLVSCGGAIVATIFALFLKETAPRIVGRREEDRKLVEV</sequence>
<feature type="transmembrane region" description="Helical" evidence="5">
    <location>
        <begin position="274"/>
        <end position="293"/>
    </location>
</feature>
<feature type="transmembrane region" description="Helical" evidence="5">
    <location>
        <begin position="82"/>
        <end position="102"/>
    </location>
</feature>
<keyword evidence="4 5" id="KW-0472">Membrane</keyword>
<dbReference type="EMBL" id="JAYWLU010000016">
    <property type="protein sequence ID" value="MEX3595756.1"/>
    <property type="molecule type" value="Genomic_DNA"/>
</dbReference>
<gene>
    <name evidence="7" type="ORF">VVR66_13630</name>
</gene>
<comment type="caution">
    <text evidence="7">The sequence shown here is derived from an EMBL/GenBank/DDBJ whole genome shotgun (WGS) entry which is preliminary data.</text>
</comment>
<dbReference type="Proteomes" id="UP001558481">
    <property type="component" value="Unassembled WGS sequence"/>
</dbReference>
<dbReference type="RefSeq" id="WP_095798769.1">
    <property type="nucleotide sequence ID" value="NZ_JAYWLU010000016.1"/>
</dbReference>
<feature type="transmembrane region" description="Helical" evidence="5">
    <location>
        <begin position="305"/>
        <end position="321"/>
    </location>
</feature>
<dbReference type="Gene3D" id="1.20.1250.20">
    <property type="entry name" value="MFS general substrate transporter like domains"/>
    <property type="match status" value="2"/>
</dbReference>
<evidence type="ECO:0000313" key="8">
    <source>
        <dbReference type="Proteomes" id="UP001558481"/>
    </source>
</evidence>
<dbReference type="PANTHER" id="PTHR23508">
    <property type="entry name" value="CARBOXYLIC ACID TRANSPORTER PROTEIN HOMOLOG"/>
    <property type="match status" value="1"/>
</dbReference>
<dbReference type="InterPro" id="IPR020846">
    <property type="entry name" value="MFS_dom"/>
</dbReference>
<evidence type="ECO:0000256" key="4">
    <source>
        <dbReference type="ARBA" id="ARBA00023136"/>
    </source>
</evidence>
<dbReference type="Pfam" id="PF07690">
    <property type="entry name" value="MFS_1"/>
    <property type="match status" value="1"/>
</dbReference>
<name>A0ABV3V7J0_9MICC</name>
<protein>
    <submittedName>
        <fullName evidence="7">MFS transporter</fullName>
    </submittedName>
</protein>
<feature type="transmembrane region" description="Helical" evidence="5">
    <location>
        <begin position="108"/>
        <end position="130"/>
    </location>
</feature>